<evidence type="ECO:0000313" key="1">
    <source>
        <dbReference type="EMBL" id="MDQ2583123.1"/>
    </source>
</evidence>
<protein>
    <recommendedName>
        <fullName evidence="3">Secreted protein</fullName>
    </recommendedName>
</protein>
<keyword evidence="2" id="KW-1185">Reference proteome</keyword>
<dbReference type="EMBL" id="NSDM01000001">
    <property type="protein sequence ID" value="MDQ2583123.1"/>
    <property type="molecule type" value="Genomic_DNA"/>
</dbReference>
<evidence type="ECO:0008006" key="3">
    <source>
        <dbReference type="Google" id="ProtNLM"/>
    </source>
</evidence>
<comment type="caution">
    <text evidence="1">The sequence shown here is derived from an EMBL/GenBank/DDBJ whole genome shotgun (WGS) entry which is preliminary data.</text>
</comment>
<evidence type="ECO:0000313" key="2">
    <source>
        <dbReference type="Proteomes" id="UP001225605"/>
    </source>
</evidence>
<sequence length="200" mass="21177">MFGAIAVVAVLVGVVAGAHALWGVPLPASARNVPPTGEAGREAADRMAVADFQHGFESYDHVRTFADVVDLKFLGDSEVDAYREAGAGAARLTVASNRPEGQVLVTVVRVADEGAARRTATELDDQQLGFGMKRIGPEHGVDRIARVVRQDGATPPAVVRAHYAHDDLVVRVELNARSADRAEHFGDLLARQLGVLPADG</sequence>
<reference evidence="1 2" key="1">
    <citation type="submission" date="2017-06" db="EMBL/GenBank/DDBJ databases">
        <title>Cultured bacterium strain Saccharothrix yanglingensis Hhs.015.</title>
        <authorList>
            <person name="Xia Y."/>
        </authorList>
    </citation>
    <scope>NUCLEOTIDE SEQUENCE [LARGE SCALE GENOMIC DNA]</scope>
    <source>
        <strain evidence="1 2">Hhs.015</strain>
    </source>
</reference>
<organism evidence="1 2">
    <name type="scientific">Saccharothrix yanglingensis</name>
    <dbReference type="NCBI Taxonomy" id="659496"/>
    <lineage>
        <taxon>Bacteria</taxon>
        <taxon>Bacillati</taxon>
        <taxon>Actinomycetota</taxon>
        <taxon>Actinomycetes</taxon>
        <taxon>Pseudonocardiales</taxon>
        <taxon>Pseudonocardiaceae</taxon>
        <taxon>Saccharothrix</taxon>
    </lineage>
</organism>
<dbReference type="Proteomes" id="UP001225605">
    <property type="component" value="Unassembled WGS sequence"/>
</dbReference>
<accession>A0ABU0WTE6</accession>
<gene>
    <name evidence="1" type="ORF">CKY47_03790</name>
</gene>
<proteinExistence type="predicted"/>
<name>A0ABU0WTE6_9PSEU</name>